<keyword evidence="4" id="KW-0723">Serine/threonine-protein kinase</keyword>
<gene>
    <name evidence="7" type="ORF">HK103_005322</name>
</gene>
<keyword evidence="4" id="KW-0808">Transferase</keyword>
<name>A0AAD5Y610_9FUNG</name>
<dbReference type="PANTHER" id="PTHR24346">
    <property type="entry name" value="MAP/MICROTUBULE AFFINITY-REGULATING KINASE"/>
    <property type="match status" value="1"/>
</dbReference>
<dbReference type="SUPFAM" id="SSF56112">
    <property type="entry name" value="Protein kinase-like (PK-like)"/>
    <property type="match status" value="1"/>
</dbReference>
<dbReference type="InterPro" id="IPR000719">
    <property type="entry name" value="Prot_kinase_dom"/>
</dbReference>
<evidence type="ECO:0000256" key="1">
    <source>
        <dbReference type="ARBA" id="ARBA00022741"/>
    </source>
</evidence>
<keyword evidence="5" id="KW-0175">Coiled coil</keyword>
<protein>
    <recommendedName>
        <fullName evidence="6">Protein kinase domain-containing protein</fullName>
    </recommendedName>
</protein>
<evidence type="ECO:0000256" key="4">
    <source>
        <dbReference type="RuleBase" id="RU000304"/>
    </source>
</evidence>
<dbReference type="Proteomes" id="UP001210925">
    <property type="component" value="Unassembled WGS sequence"/>
</dbReference>
<comment type="caution">
    <text evidence="7">The sequence shown here is derived from an EMBL/GenBank/DDBJ whole genome shotgun (WGS) entry which is preliminary data.</text>
</comment>
<dbReference type="GO" id="GO:0004674">
    <property type="term" value="F:protein serine/threonine kinase activity"/>
    <property type="evidence" value="ECO:0007669"/>
    <property type="project" value="UniProtKB-KW"/>
</dbReference>
<evidence type="ECO:0000256" key="2">
    <source>
        <dbReference type="ARBA" id="ARBA00022840"/>
    </source>
</evidence>
<proteinExistence type="inferred from homology"/>
<keyword evidence="8" id="KW-1185">Reference proteome</keyword>
<dbReference type="SMART" id="SM00220">
    <property type="entry name" value="S_TKc"/>
    <property type="match status" value="1"/>
</dbReference>
<dbReference type="AlphaFoldDB" id="A0AAD5Y610"/>
<dbReference type="GO" id="GO:0035556">
    <property type="term" value="P:intracellular signal transduction"/>
    <property type="evidence" value="ECO:0007669"/>
    <property type="project" value="TreeGrafter"/>
</dbReference>
<dbReference type="PROSITE" id="PS50011">
    <property type="entry name" value="PROTEIN_KINASE_DOM"/>
    <property type="match status" value="1"/>
</dbReference>
<dbReference type="InterPro" id="IPR011009">
    <property type="entry name" value="Kinase-like_dom_sf"/>
</dbReference>
<dbReference type="GO" id="GO:0005524">
    <property type="term" value="F:ATP binding"/>
    <property type="evidence" value="ECO:0007669"/>
    <property type="project" value="UniProtKB-UniRule"/>
</dbReference>
<dbReference type="InterPro" id="IPR008271">
    <property type="entry name" value="Ser/Thr_kinase_AS"/>
</dbReference>
<evidence type="ECO:0000256" key="3">
    <source>
        <dbReference type="PROSITE-ProRule" id="PRU10141"/>
    </source>
</evidence>
<dbReference type="InterPro" id="IPR017441">
    <property type="entry name" value="Protein_kinase_ATP_BS"/>
</dbReference>
<evidence type="ECO:0000259" key="6">
    <source>
        <dbReference type="PROSITE" id="PS50011"/>
    </source>
</evidence>
<organism evidence="7 8">
    <name type="scientific">Boothiomyces macroporosus</name>
    <dbReference type="NCBI Taxonomy" id="261099"/>
    <lineage>
        <taxon>Eukaryota</taxon>
        <taxon>Fungi</taxon>
        <taxon>Fungi incertae sedis</taxon>
        <taxon>Chytridiomycota</taxon>
        <taxon>Chytridiomycota incertae sedis</taxon>
        <taxon>Chytridiomycetes</taxon>
        <taxon>Rhizophydiales</taxon>
        <taxon>Terramycetaceae</taxon>
        <taxon>Boothiomyces</taxon>
    </lineage>
</organism>
<comment type="similarity">
    <text evidence="4">Belongs to the protein kinase superfamily.</text>
</comment>
<feature type="domain" description="Protein kinase" evidence="6">
    <location>
        <begin position="6"/>
        <end position="230"/>
    </location>
</feature>
<evidence type="ECO:0000313" key="8">
    <source>
        <dbReference type="Proteomes" id="UP001210925"/>
    </source>
</evidence>
<evidence type="ECO:0000313" key="7">
    <source>
        <dbReference type="EMBL" id="KAJ3261487.1"/>
    </source>
</evidence>
<dbReference type="Pfam" id="PF00069">
    <property type="entry name" value="Pkinase"/>
    <property type="match status" value="1"/>
</dbReference>
<reference evidence="7" key="1">
    <citation type="submission" date="2020-05" db="EMBL/GenBank/DDBJ databases">
        <title>Phylogenomic resolution of chytrid fungi.</title>
        <authorList>
            <person name="Stajich J.E."/>
            <person name="Amses K."/>
            <person name="Simmons R."/>
            <person name="Seto K."/>
            <person name="Myers J."/>
            <person name="Bonds A."/>
            <person name="Quandt C.A."/>
            <person name="Barry K."/>
            <person name="Liu P."/>
            <person name="Grigoriev I."/>
            <person name="Longcore J.E."/>
            <person name="James T.Y."/>
        </authorList>
    </citation>
    <scope>NUCLEOTIDE SEQUENCE</scope>
    <source>
        <strain evidence="7">PLAUS21</strain>
    </source>
</reference>
<sequence length="230" mass="26473">MKFLEYKVGHTIGEGTFGKVKIGTYIPTGEKVAIKILNKADLKKSEADRKKVIEDMEKLRVLKAKQQIYRDALKRIQNEGEQEDLSDFIKKVKDEAEMISPSIKKEVSVAEYLSEFLNEVLLLMRFDHPNIIKTYKVIECVNYVYIIMQYAEGGELSDYIAKRGKLDEEEARRLFRQLLSGMCFVHGSNVAHRDLKLENVLLDEHCNALISDFGLGKQFHDNELLRASLN</sequence>
<dbReference type="PROSITE" id="PS00107">
    <property type="entry name" value="PROTEIN_KINASE_ATP"/>
    <property type="match status" value="1"/>
</dbReference>
<feature type="coiled-coil region" evidence="5">
    <location>
        <begin position="42"/>
        <end position="79"/>
    </location>
</feature>
<keyword evidence="1 3" id="KW-0547">Nucleotide-binding</keyword>
<dbReference type="Gene3D" id="1.10.510.10">
    <property type="entry name" value="Transferase(Phosphotransferase) domain 1"/>
    <property type="match status" value="1"/>
</dbReference>
<feature type="binding site" evidence="3">
    <location>
        <position position="35"/>
    </location>
    <ligand>
        <name>ATP</name>
        <dbReference type="ChEBI" id="CHEBI:30616"/>
    </ligand>
</feature>
<keyword evidence="4" id="KW-0418">Kinase</keyword>
<accession>A0AAD5Y610</accession>
<dbReference type="GO" id="GO:0005737">
    <property type="term" value="C:cytoplasm"/>
    <property type="evidence" value="ECO:0007669"/>
    <property type="project" value="TreeGrafter"/>
</dbReference>
<dbReference type="PROSITE" id="PS00108">
    <property type="entry name" value="PROTEIN_KINASE_ST"/>
    <property type="match status" value="1"/>
</dbReference>
<dbReference type="EMBL" id="JADGKB010000005">
    <property type="protein sequence ID" value="KAJ3261487.1"/>
    <property type="molecule type" value="Genomic_DNA"/>
</dbReference>
<dbReference type="PANTHER" id="PTHR24346:SF30">
    <property type="entry name" value="MATERNAL EMBRYONIC LEUCINE ZIPPER KINASE"/>
    <property type="match status" value="1"/>
</dbReference>
<keyword evidence="2 3" id="KW-0067">ATP-binding</keyword>
<dbReference type="Gene3D" id="3.30.200.20">
    <property type="entry name" value="Phosphorylase Kinase, domain 1"/>
    <property type="match status" value="1"/>
</dbReference>
<evidence type="ECO:0000256" key="5">
    <source>
        <dbReference type="SAM" id="Coils"/>
    </source>
</evidence>